<evidence type="ECO:0000313" key="6">
    <source>
        <dbReference type="Proteomes" id="UP001497482"/>
    </source>
</evidence>
<keyword evidence="4" id="KW-0472">Membrane</keyword>
<protein>
    <recommendedName>
        <fullName evidence="7">Ig-like domain-containing protein</fullName>
    </recommendedName>
</protein>
<proteinExistence type="predicted"/>
<keyword evidence="1" id="KW-0732">Signal</keyword>
<gene>
    <name evidence="5" type="ORF">KC01_LOCUS26836</name>
</gene>
<dbReference type="AlphaFoldDB" id="A0AAV2L7W4"/>
<dbReference type="Proteomes" id="UP001497482">
    <property type="component" value="Chromosome 22"/>
</dbReference>
<sequence length="166" mass="18450">MSDLFLSWSSDDVAYEVRWFFTRLRGGEGAVPVAAIDCSGIVRRETRNSTSEMSIERTDTHSYELSIHGTQDSDSGEYHCVATPCYVSPSTKAWTKAEELTSSRIFLTVKFAVWDSLKMPLLYGAVAALGVGLFSLIFGLICAHCCCRNTSHTPLSRNKLLHLEMD</sequence>
<evidence type="ECO:0000313" key="5">
    <source>
        <dbReference type="EMBL" id="CAL1598460.1"/>
    </source>
</evidence>
<dbReference type="InterPro" id="IPR036179">
    <property type="entry name" value="Ig-like_dom_sf"/>
</dbReference>
<keyword evidence="4" id="KW-0812">Transmembrane</keyword>
<dbReference type="Gene3D" id="2.60.40.10">
    <property type="entry name" value="Immunoglobulins"/>
    <property type="match status" value="1"/>
</dbReference>
<dbReference type="PANTHER" id="PTHR12207">
    <property type="entry name" value="V-SET AND TRANSMEMBRANE DOMAIN-CONTAINING PROTEIN"/>
    <property type="match status" value="1"/>
</dbReference>
<dbReference type="EMBL" id="OZ035844">
    <property type="protein sequence ID" value="CAL1598460.1"/>
    <property type="molecule type" value="Genomic_DNA"/>
</dbReference>
<accession>A0AAV2L7W4</accession>
<dbReference type="SUPFAM" id="SSF48726">
    <property type="entry name" value="Immunoglobulin"/>
    <property type="match status" value="1"/>
</dbReference>
<dbReference type="InterPro" id="IPR051102">
    <property type="entry name" value="IgSF_V-set/TM_domain"/>
</dbReference>
<dbReference type="CDD" id="cd00096">
    <property type="entry name" value="Ig"/>
    <property type="match status" value="1"/>
</dbReference>
<name>A0AAV2L7W4_KNICA</name>
<evidence type="ECO:0000256" key="4">
    <source>
        <dbReference type="SAM" id="Phobius"/>
    </source>
</evidence>
<dbReference type="PANTHER" id="PTHR12207:SF3">
    <property type="entry name" value="PROSTAGLANDIN F2 RECEPTOR NEGATIVE REGULATOR"/>
    <property type="match status" value="1"/>
</dbReference>
<keyword evidence="3" id="KW-0393">Immunoglobulin domain</keyword>
<keyword evidence="2" id="KW-1015">Disulfide bond</keyword>
<evidence type="ECO:0008006" key="7">
    <source>
        <dbReference type="Google" id="ProtNLM"/>
    </source>
</evidence>
<reference evidence="5 6" key="1">
    <citation type="submission" date="2024-04" db="EMBL/GenBank/DDBJ databases">
        <authorList>
            <person name="Waldvogel A.-M."/>
            <person name="Schoenle A."/>
        </authorList>
    </citation>
    <scope>NUCLEOTIDE SEQUENCE [LARGE SCALE GENOMIC DNA]</scope>
</reference>
<feature type="transmembrane region" description="Helical" evidence="4">
    <location>
        <begin position="121"/>
        <end position="141"/>
    </location>
</feature>
<keyword evidence="4" id="KW-1133">Transmembrane helix</keyword>
<evidence type="ECO:0000256" key="1">
    <source>
        <dbReference type="ARBA" id="ARBA00022729"/>
    </source>
</evidence>
<evidence type="ECO:0000256" key="3">
    <source>
        <dbReference type="ARBA" id="ARBA00023319"/>
    </source>
</evidence>
<organism evidence="5 6">
    <name type="scientific">Knipowitschia caucasica</name>
    <name type="common">Caucasian dwarf goby</name>
    <name type="synonym">Pomatoschistus caucasicus</name>
    <dbReference type="NCBI Taxonomy" id="637954"/>
    <lineage>
        <taxon>Eukaryota</taxon>
        <taxon>Metazoa</taxon>
        <taxon>Chordata</taxon>
        <taxon>Craniata</taxon>
        <taxon>Vertebrata</taxon>
        <taxon>Euteleostomi</taxon>
        <taxon>Actinopterygii</taxon>
        <taxon>Neopterygii</taxon>
        <taxon>Teleostei</taxon>
        <taxon>Neoteleostei</taxon>
        <taxon>Acanthomorphata</taxon>
        <taxon>Gobiaria</taxon>
        <taxon>Gobiiformes</taxon>
        <taxon>Gobioidei</taxon>
        <taxon>Gobiidae</taxon>
        <taxon>Gobiinae</taxon>
        <taxon>Knipowitschia</taxon>
    </lineage>
</organism>
<keyword evidence="6" id="KW-1185">Reference proteome</keyword>
<evidence type="ECO:0000256" key="2">
    <source>
        <dbReference type="ARBA" id="ARBA00023157"/>
    </source>
</evidence>
<dbReference type="GO" id="GO:0016020">
    <property type="term" value="C:membrane"/>
    <property type="evidence" value="ECO:0007669"/>
    <property type="project" value="TreeGrafter"/>
</dbReference>
<dbReference type="InterPro" id="IPR013783">
    <property type="entry name" value="Ig-like_fold"/>
</dbReference>